<dbReference type="Pfam" id="PF23040">
    <property type="entry name" value="PH_SSH1-like_1st"/>
    <property type="match status" value="1"/>
</dbReference>
<evidence type="ECO:0000313" key="3">
    <source>
        <dbReference type="Proteomes" id="UP000230750"/>
    </source>
</evidence>
<organism evidence="2 3">
    <name type="scientific">Stichopus japonicus</name>
    <name type="common">Sea cucumber</name>
    <dbReference type="NCBI Taxonomy" id="307972"/>
    <lineage>
        <taxon>Eukaryota</taxon>
        <taxon>Metazoa</taxon>
        <taxon>Echinodermata</taxon>
        <taxon>Eleutherozoa</taxon>
        <taxon>Echinozoa</taxon>
        <taxon>Holothuroidea</taxon>
        <taxon>Aspidochirotacea</taxon>
        <taxon>Aspidochirotida</taxon>
        <taxon>Stichopodidae</taxon>
        <taxon>Apostichopus</taxon>
    </lineage>
</organism>
<accession>A0A2G8LJ79</accession>
<dbReference type="OrthoDB" id="5779068at2759"/>
<proteinExistence type="predicted"/>
<dbReference type="GO" id="GO:0030837">
    <property type="term" value="P:negative regulation of actin filament polymerization"/>
    <property type="evidence" value="ECO:0007669"/>
    <property type="project" value="InterPro"/>
</dbReference>
<comment type="caution">
    <text evidence="2">The sequence shown here is derived from an EMBL/GenBank/DDBJ whole genome shotgun (WGS) entry which is preliminary data.</text>
</comment>
<dbReference type="GO" id="GO:0003779">
    <property type="term" value="F:actin binding"/>
    <property type="evidence" value="ECO:0007669"/>
    <property type="project" value="InterPro"/>
</dbReference>
<dbReference type="AlphaFoldDB" id="A0A2G8LJ79"/>
<evidence type="ECO:0000313" key="2">
    <source>
        <dbReference type="EMBL" id="PIK60285.1"/>
    </source>
</evidence>
<dbReference type="Proteomes" id="UP000230750">
    <property type="component" value="Unassembled WGS sequence"/>
</dbReference>
<protein>
    <recommendedName>
        <fullName evidence="1">Slingshot N-terminal domain-containing protein</fullName>
    </recommendedName>
</protein>
<reference evidence="2 3" key="1">
    <citation type="journal article" date="2017" name="PLoS Biol.">
        <title>The sea cucumber genome provides insights into morphological evolution and visceral regeneration.</title>
        <authorList>
            <person name="Zhang X."/>
            <person name="Sun L."/>
            <person name="Yuan J."/>
            <person name="Sun Y."/>
            <person name="Gao Y."/>
            <person name="Zhang L."/>
            <person name="Li S."/>
            <person name="Dai H."/>
            <person name="Hamel J.F."/>
            <person name="Liu C."/>
            <person name="Yu Y."/>
            <person name="Liu S."/>
            <person name="Lin W."/>
            <person name="Guo K."/>
            <person name="Jin S."/>
            <person name="Xu P."/>
            <person name="Storey K.B."/>
            <person name="Huan P."/>
            <person name="Zhang T."/>
            <person name="Zhou Y."/>
            <person name="Zhang J."/>
            <person name="Lin C."/>
            <person name="Li X."/>
            <person name="Xing L."/>
            <person name="Huo D."/>
            <person name="Sun M."/>
            <person name="Wang L."/>
            <person name="Mercier A."/>
            <person name="Li F."/>
            <person name="Yang H."/>
            <person name="Xiang J."/>
        </authorList>
    </citation>
    <scope>NUCLEOTIDE SEQUENCE [LARGE SCALE GENOMIC DNA]</scope>
    <source>
        <strain evidence="2">Shaxun</strain>
        <tissue evidence="2">Muscle</tissue>
    </source>
</reference>
<keyword evidence="3" id="KW-1185">Reference proteome</keyword>
<dbReference type="PANTHER" id="PTHR45864">
    <property type="entry name" value="SLINGSHOT PROTEIN PHOSPHATASE HOMOLOG"/>
    <property type="match status" value="1"/>
</dbReference>
<name>A0A2G8LJ79_STIJA</name>
<dbReference type="PANTHER" id="PTHR45864:SF2">
    <property type="entry name" value="PROTEIN PHOSPHATASE SLINGSHOT"/>
    <property type="match status" value="1"/>
</dbReference>
<dbReference type="EMBL" id="MRZV01000061">
    <property type="protein sequence ID" value="PIK60285.1"/>
    <property type="molecule type" value="Genomic_DNA"/>
</dbReference>
<gene>
    <name evidence="2" type="ORF">BSL78_02781</name>
</gene>
<dbReference type="InterPro" id="IPR043587">
    <property type="entry name" value="Phosphatase_SSH-like"/>
</dbReference>
<dbReference type="STRING" id="307972.A0A2G8LJ79"/>
<evidence type="ECO:0000259" key="1">
    <source>
        <dbReference type="Pfam" id="PF23040"/>
    </source>
</evidence>
<dbReference type="GO" id="GO:0016791">
    <property type="term" value="F:phosphatase activity"/>
    <property type="evidence" value="ECO:0007669"/>
    <property type="project" value="InterPro"/>
</dbReference>
<feature type="domain" description="Slingshot N-terminal" evidence="1">
    <location>
        <begin position="43"/>
        <end position="139"/>
    </location>
</feature>
<dbReference type="InterPro" id="IPR043588">
    <property type="entry name" value="SSH-N"/>
</dbReference>
<sequence>MADETKNDLWRNRRKSGDLKLGKSVRQKLLRRRFSVVGELQQHLQSIFFLLRSQDTITLAVRLENIYDQYVRYMVLVSTLGVDDTEETIILGVDLQNSNCTVGLVLPIWGDTGISMDGDGGLAYTPALGPTSSSQCLFKQCGKLDHRLDYLAIPPPLTGFRVRDGGLDGMVT</sequence>